<dbReference type="InterPro" id="IPR019786">
    <property type="entry name" value="Zinc_finger_PHD-type_CS"/>
</dbReference>
<gene>
    <name evidence="9" type="primary">Aste57867_23576</name>
    <name evidence="8" type="ORF">As57867_023505</name>
    <name evidence="9" type="ORF">ASTE57867_23576</name>
</gene>
<dbReference type="OrthoDB" id="20839at2759"/>
<feature type="region of interest" description="Disordered" evidence="5">
    <location>
        <begin position="1115"/>
        <end position="1142"/>
    </location>
</feature>
<evidence type="ECO:0000259" key="7">
    <source>
        <dbReference type="PROSITE" id="PS51805"/>
    </source>
</evidence>
<dbReference type="CDD" id="cd15492">
    <property type="entry name" value="PHD_BRPF_JADE_like"/>
    <property type="match status" value="1"/>
</dbReference>
<dbReference type="PANTHER" id="PTHR13793">
    <property type="entry name" value="PHD FINGER PROTEINS"/>
    <property type="match status" value="1"/>
</dbReference>
<dbReference type="InterPro" id="IPR034732">
    <property type="entry name" value="EPHD"/>
</dbReference>
<name>A0A485LN11_9STRA</name>
<accession>A0A485LN11</accession>
<dbReference type="Proteomes" id="UP000332933">
    <property type="component" value="Unassembled WGS sequence"/>
</dbReference>
<dbReference type="InterPro" id="IPR019787">
    <property type="entry name" value="Znf_PHD-finger"/>
</dbReference>
<feature type="region of interest" description="Disordered" evidence="5">
    <location>
        <begin position="86"/>
        <end position="106"/>
    </location>
</feature>
<dbReference type="Gene3D" id="3.30.40.10">
    <property type="entry name" value="Zinc/RING finger domain, C3HC4 (zinc finger)"/>
    <property type="match status" value="3"/>
</dbReference>
<evidence type="ECO:0000313" key="9">
    <source>
        <dbReference type="EMBL" id="VFU00221.1"/>
    </source>
</evidence>
<reference evidence="8" key="2">
    <citation type="submission" date="2019-06" db="EMBL/GenBank/DDBJ databases">
        <title>Genomics analysis of Aphanomyces spp. identifies a new class of oomycete effector associated with host adaptation.</title>
        <authorList>
            <person name="Gaulin E."/>
        </authorList>
    </citation>
    <scope>NUCLEOTIDE SEQUENCE</scope>
    <source>
        <strain evidence="8">CBS 578.67</strain>
    </source>
</reference>
<feature type="compositionally biased region" description="Basic residues" evidence="5">
    <location>
        <begin position="369"/>
        <end position="379"/>
    </location>
</feature>
<keyword evidence="2 4" id="KW-0863">Zinc-finger</keyword>
<dbReference type="EMBL" id="VJMH01007285">
    <property type="protein sequence ID" value="KAF0684435.1"/>
    <property type="molecule type" value="Genomic_DNA"/>
</dbReference>
<feature type="region of interest" description="Disordered" evidence="5">
    <location>
        <begin position="353"/>
        <end position="400"/>
    </location>
</feature>
<feature type="domain" description="PHD-type" evidence="6">
    <location>
        <begin position="127"/>
        <end position="177"/>
    </location>
</feature>
<evidence type="ECO:0000259" key="6">
    <source>
        <dbReference type="PROSITE" id="PS50016"/>
    </source>
</evidence>
<sequence>MEALADHALFNFSVVDEVLADHIQTIQDVLETAAEEDDFHHLVQEAVDVVHEYINSTPHLKVTFEYLLPSIQNLREEMMFYTSEPAMPKFDTPATDDEQGGTSPSSAEPMFIEAEVAVPAAMADGKPIRCNVCWGEESFVNDAIVICDECEVAVHESCYSINRIPDAEWLCNFCSFQKVTTKLDIVDQCSACHKRGGALVPSHNAQTWVHMACAIYLPELYFIHNKVEGIDKLKARRKLKCMFCKKSDNGACAQCAFGKCTTGYHVICAMENGISFHDIGKDGGSYASLCPSHQHQPASKKSTPVGSPEPALRATTPVDIVVEEPIKIETTKKTSDPTKIQESIQKWLADPSIVHSLPPTPAASQKPPSKPKAHLKKQQQHSTPPKVKQTTAAAPPQPFITPTKMAFAKPESLASARKTDVFQPFRPQAQVFVPAESHKTNDVVLLVLPQLPLGIDLSAQAPYVVDNITNPLLRSAVAKGLIKKGDELIAINNISLQDVTPTQLSQEIIPSLTGSIQCWLRRASAAPSDESTSMEWPWGYLRSDGKLAMVLVWQDMEELYFTCSKTSFGEVAQSDPESFEIPDVGTQLPLVVRDHRRALLKKAVQVQVVLPPLEEGATVQVAKRTWPGINKLGGTGRIKARHPIENGGFVYDVSYILGGSEKGIERQYITAVNEENPVTVAPETPEEADDERWTIYAEFTSPTNAPTEAATPETLHLKFEAMDDDTIVNLTPSSSEAAPIFKKFAVQSMAHEGFEGEDEILAEIQKCQTQLKVLEAQAADTFALFKREVDAETGKAYEKKLNRMMWKQYDQMYKDMLSLQESEDESAEEAEEEEEEDKLNPLFASIAESTTQVCAMCHVSGGDLAVTSCGKKAHIMCLIYTPETYIDNAMGYGLESITPERSRLVCDLCKKSTGVNKIQCCYKKCTKALHVQCAYVAGLLTTHPSFSGWCRKHFKLTDAATQQSVDLPPHMQKKRKHDDAMMEEDTITSTTPSKVAKPSPQAKPTPSTRPAKAVKSTVPAPMVQKAPRHLPHHIAPEVPPPVAEEEVPPVVIQDFNVGELVDVMPRLWTGSNKPGGVGRIKKKHEGDKYDIDYVLGSREKGVEAIYMTRYTVIDHTTASSTAEATPDETPKQQKRRRSLHAS</sequence>
<dbReference type="EMBL" id="CAADRA010007311">
    <property type="protein sequence ID" value="VFU00221.1"/>
    <property type="molecule type" value="Genomic_DNA"/>
</dbReference>
<dbReference type="AlphaFoldDB" id="A0A485LN11"/>
<protein>
    <submittedName>
        <fullName evidence="9">Aste57867_23576 protein</fullName>
    </submittedName>
</protein>
<evidence type="ECO:0000256" key="5">
    <source>
        <dbReference type="SAM" id="MobiDB-lite"/>
    </source>
</evidence>
<feature type="domain" description="PHD-type" evidence="7">
    <location>
        <begin position="851"/>
        <end position="954"/>
    </location>
</feature>
<feature type="region of interest" description="Disordered" evidence="5">
    <location>
        <begin position="963"/>
        <end position="1017"/>
    </location>
</feature>
<feature type="compositionally biased region" description="Polar residues" evidence="5">
    <location>
        <begin position="291"/>
        <end position="305"/>
    </location>
</feature>
<organism evidence="9 10">
    <name type="scientific">Aphanomyces stellatus</name>
    <dbReference type="NCBI Taxonomy" id="120398"/>
    <lineage>
        <taxon>Eukaryota</taxon>
        <taxon>Sar</taxon>
        <taxon>Stramenopiles</taxon>
        <taxon>Oomycota</taxon>
        <taxon>Saprolegniomycetes</taxon>
        <taxon>Saprolegniales</taxon>
        <taxon>Verrucalvaceae</taxon>
        <taxon>Aphanomyces</taxon>
    </lineage>
</organism>
<dbReference type="CDD" id="cd15571">
    <property type="entry name" value="ePHD"/>
    <property type="match status" value="2"/>
</dbReference>
<feature type="domain" description="PHD-type" evidence="7">
    <location>
        <begin position="186"/>
        <end position="294"/>
    </location>
</feature>
<dbReference type="PROSITE" id="PS51805">
    <property type="entry name" value="EPHD"/>
    <property type="match status" value="2"/>
</dbReference>
<dbReference type="Pfam" id="PF13831">
    <property type="entry name" value="PHD_2"/>
    <property type="match status" value="1"/>
</dbReference>
<evidence type="ECO:0000256" key="4">
    <source>
        <dbReference type="PROSITE-ProRule" id="PRU00146"/>
    </source>
</evidence>
<keyword evidence="10" id="KW-1185">Reference proteome</keyword>
<feature type="compositionally biased region" description="Basic residues" evidence="5">
    <location>
        <begin position="1132"/>
        <end position="1142"/>
    </location>
</feature>
<evidence type="ECO:0000313" key="10">
    <source>
        <dbReference type="Proteomes" id="UP000332933"/>
    </source>
</evidence>
<dbReference type="GO" id="GO:0006357">
    <property type="term" value="P:regulation of transcription by RNA polymerase II"/>
    <property type="evidence" value="ECO:0007669"/>
    <property type="project" value="TreeGrafter"/>
</dbReference>
<dbReference type="SUPFAM" id="SSF57903">
    <property type="entry name" value="FYVE/PHD zinc finger"/>
    <property type="match status" value="1"/>
</dbReference>
<dbReference type="InterPro" id="IPR050701">
    <property type="entry name" value="Histone_Mod_Regulator"/>
</dbReference>
<reference evidence="9 10" key="1">
    <citation type="submission" date="2019-03" db="EMBL/GenBank/DDBJ databases">
        <authorList>
            <person name="Gaulin E."/>
            <person name="Dumas B."/>
        </authorList>
    </citation>
    <scope>NUCLEOTIDE SEQUENCE [LARGE SCALE GENOMIC DNA]</scope>
    <source>
        <strain evidence="9">CBS 568.67</strain>
    </source>
</reference>
<feature type="compositionally biased region" description="Polar residues" evidence="5">
    <location>
        <begin position="380"/>
        <end position="392"/>
    </location>
</feature>
<keyword evidence="1" id="KW-0479">Metal-binding</keyword>
<evidence type="ECO:0000256" key="3">
    <source>
        <dbReference type="ARBA" id="ARBA00022833"/>
    </source>
</evidence>
<dbReference type="GO" id="GO:0008270">
    <property type="term" value="F:zinc ion binding"/>
    <property type="evidence" value="ECO:0007669"/>
    <property type="project" value="UniProtKB-KW"/>
</dbReference>
<evidence type="ECO:0000256" key="2">
    <source>
        <dbReference type="ARBA" id="ARBA00022771"/>
    </source>
</evidence>
<dbReference type="InterPro" id="IPR011011">
    <property type="entry name" value="Znf_FYVE_PHD"/>
</dbReference>
<keyword evidence="3" id="KW-0862">Zinc</keyword>
<dbReference type="InterPro" id="IPR001965">
    <property type="entry name" value="Znf_PHD"/>
</dbReference>
<evidence type="ECO:0000256" key="1">
    <source>
        <dbReference type="ARBA" id="ARBA00022723"/>
    </source>
</evidence>
<evidence type="ECO:0000313" key="8">
    <source>
        <dbReference type="EMBL" id="KAF0684435.1"/>
    </source>
</evidence>
<dbReference type="InterPro" id="IPR013083">
    <property type="entry name" value="Znf_RING/FYVE/PHD"/>
</dbReference>
<dbReference type="SMART" id="SM00249">
    <property type="entry name" value="PHD"/>
    <property type="match status" value="3"/>
</dbReference>
<dbReference type="PROSITE" id="PS01359">
    <property type="entry name" value="ZF_PHD_1"/>
    <property type="match status" value="1"/>
</dbReference>
<feature type="region of interest" description="Disordered" evidence="5">
    <location>
        <begin position="288"/>
        <end position="318"/>
    </location>
</feature>
<proteinExistence type="predicted"/>
<dbReference type="Pfam" id="PF13832">
    <property type="entry name" value="zf-HC5HC2H_2"/>
    <property type="match status" value="2"/>
</dbReference>
<dbReference type="PANTHER" id="PTHR13793:SF107">
    <property type="entry name" value="BROMODOMAIN-CONTAINING PROTEIN HOMOLOG"/>
    <property type="match status" value="1"/>
</dbReference>
<dbReference type="PROSITE" id="PS50016">
    <property type="entry name" value="ZF_PHD_2"/>
    <property type="match status" value="1"/>
</dbReference>